<dbReference type="GO" id="GO:0035438">
    <property type="term" value="F:cyclic-di-GMP binding"/>
    <property type="evidence" value="ECO:0007669"/>
    <property type="project" value="InterPro"/>
</dbReference>
<dbReference type="Pfam" id="PF07238">
    <property type="entry name" value="PilZ"/>
    <property type="match status" value="1"/>
</dbReference>
<comment type="caution">
    <text evidence="2">The sequence shown here is derived from an EMBL/GenBank/DDBJ whole genome shotgun (WGS) entry which is preliminary data.</text>
</comment>
<proteinExistence type="predicted"/>
<feature type="domain" description="PilZ" evidence="1">
    <location>
        <begin position="120"/>
        <end position="239"/>
    </location>
</feature>
<evidence type="ECO:0000313" key="2">
    <source>
        <dbReference type="EMBL" id="PRD66541.1"/>
    </source>
</evidence>
<dbReference type="EMBL" id="PVLQ01000012">
    <property type="protein sequence ID" value="PRD66541.1"/>
    <property type="molecule type" value="Genomic_DNA"/>
</dbReference>
<name>A0A2S9K7Y2_9BURK</name>
<dbReference type="Gene3D" id="2.40.10.220">
    <property type="entry name" value="predicted glycosyltransferase like domains"/>
    <property type="match status" value="1"/>
</dbReference>
<sequence length="248" mass="27143">MALCTALPPAGDPFWTQSPLEIRQIMCDLTRRGTSVECCAGVVGPLGAAITEVRDSGDIVLGFLPGHRPEQLLRTGLPAVAWANLGSVRVGFLLDGLQLDRAGAVPACMARMPLAVHRLQRREFFRLPSPASLLCELSLPRVAAGARPAQSGRCLVPMVDLSEGGVCLAWPVGRELSIQLGDVLEPCWLDLPDFGPIRFGLQFMNRLDDFRQTGGQLLGARFVGMELEHQRLLRRFLYQLQAGVHHHH</sequence>
<keyword evidence="3" id="KW-1185">Reference proteome</keyword>
<evidence type="ECO:0000313" key="3">
    <source>
        <dbReference type="Proteomes" id="UP000238589"/>
    </source>
</evidence>
<dbReference type="AlphaFoldDB" id="A0A2S9K7Y2"/>
<gene>
    <name evidence="2" type="ORF">C6P64_04490</name>
</gene>
<dbReference type="Proteomes" id="UP000238589">
    <property type="component" value="Unassembled WGS sequence"/>
</dbReference>
<accession>A0A2S9K7Y2</accession>
<reference evidence="2 3" key="1">
    <citation type="submission" date="2018-03" db="EMBL/GenBank/DDBJ databases">
        <title>Comparative genomics illustrates the genes involved in a hyperalkaliphilic mechanisms of Serpentinomonas isolated from highly-alkaline calcium-rich serpentinized springs.</title>
        <authorList>
            <person name="Suzuki S."/>
            <person name="Ishii S."/>
            <person name="Walworth N."/>
            <person name="Bird L."/>
            <person name="Kuenen J.G."/>
            <person name="Nealson K.H."/>
        </authorList>
    </citation>
    <scope>NUCLEOTIDE SEQUENCE [LARGE SCALE GENOMIC DNA]</scope>
    <source>
        <strain evidence="2 3">P1</strain>
    </source>
</reference>
<evidence type="ECO:0000259" key="1">
    <source>
        <dbReference type="Pfam" id="PF07238"/>
    </source>
</evidence>
<dbReference type="InterPro" id="IPR009875">
    <property type="entry name" value="PilZ_domain"/>
</dbReference>
<dbReference type="RefSeq" id="WP_105747381.1">
    <property type="nucleotide sequence ID" value="NZ_PVLQ01000012.1"/>
</dbReference>
<protein>
    <recommendedName>
        <fullName evidence="1">PilZ domain-containing protein</fullName>
    </recommendedName>
</protein>
<dbReference type="OrthoDB" id="5572581at2"/>
<organism evidence="2 3">
    <name type="scientific">Malikia granosa</name>
    <dbReference type="NCBI Taxonomy" id="263067"/>
    <lineage>
        <taxon>Bacteria</taxon>
        <taxon>Pseudomonadati</taxon>
        <taxon>Pseudomonadota</taxon>
        <taxon>Betaproteobacteria</taxon>
        <taxon>Burkholderiales</taxon>
        <taxon>Comamonadaceae</taxon>
        <taxon>Malikia</taxon>
    </lineage>
</organism>